<keyword evidence="13" id="KW-1185">Reference proteome</keyword>
<evidence type="ECO:0000256" key="7">
    <source>
        <dbReference type="ARBA" id="ARBA00042722"/>
    </source>
</evidence>
<comment type="catalytic activity">
    <reaction evidence="11">
        <text>alpha-NAD(+) + H2O = ADP-D-ribose + nicotinamide + H(+)</text>
        <dbReference type="Rhea" id="RHEA:68792"/>
        <dbReference type="ChEBI" id="CHEBI:15377"/>
        <dbReference type="ChEBI" id="CHEBI:15378"/>
        <dbReference type="ChEBI" id="CHEBI:17154"/>
        <dbReference type="ChEBI" id="CHEBI:57967"/>
        <dbReference type="ChEBI" id="CHEBI:77017"/>
    </reaction>
</comment>
<dbReference type="AlphaFoldDB" id="A0A1I8FBP4"/>
<feature type="binding site" evidence="12">
    <location>
        <position position="55"/>
    </location>
    <ligand>
        <name>Mg(2+)</name>
        <dbReference type="ChEBI" id="CHEBI:18420"/>
        <label>1</label>
    </ligand>
</feature>
<evidence type="ECO:0000256" key="8">
    <source>
        <dbReference type="ARBA" id="ARBA00042850"/>
    </source>
</evidence>
<keyword evidence="12" id="KW-0460">Magnesium</keyword>
<name>A0A1I8FBP4_9PLAT</name>
<evidence type="ECO:0000256" key="12">
    <source>
        <dbReference type="PIRSR" id="PIRSR605502-1"/>
    </source>
</evidence>
<proteinExistence type="inferred from homology"/>
<evidence type="ECO:0000313" key="13">
    <source>
        <dbReference type="Proteomes" id="UP000095280"/>
    </source>
</evidence>
<dbReference type="PANTHER" id="PTHR16222:SF24">
    <property type="entry name" value="ADP-RIBOSYLHYDROLASE ARH3"/>
    <property type="match status" value="1"/>
</dbReference>
<evidence type="ECO:0000256" key="9">
    <source>
        <dbReference type="ARBA" id="ARBA00043187"/>
    </source>
</evidence>
<feature type="binding site" evidence="12">
    <location>
        <position position="274"/>
    </location>
    <ligand>
        <name>Mg(2+)</name>
        <dbReference type="ChEBI" id="CHEBI:18420"/>
        <label>1</label>
    </ligand>
</feature>
<evidence type="ECO:0000313" key="14">
    <source>
        <dbReference type="WBParaSite" id="maker-unitig_26927-snap-gene-0.1-mRNA-1"/>
    </source>
</evidence>
<dbReference type="WBParaSite" id="maker-unitig_26927-snap-gene-0.1-mRNA-1">
    <property type="protein sequence ID" value="maker-unitig_26927-snap-gene-0.1-mRNA-1"/>
    <property type="gene ID" value="maker-unitig_26927-snap-gene-0.1"/>
</dbReference>
<comment type="cofactor">
    <cofactor evidence="12">
        <name>Mg(2+)</name>
        <dbReference type="ChEBI" id="CHEBI:18420"/>
    </cofactor>
    <text evidence="12">Binds 2 magnesium ions per subunit.</text>
</comment>
<dbReference type="InterPro" id="IPR036705">
    <property type="entry name" value="Ribosyl_crysJ1_sf"/>
</dbReference>
<dbReference type="InterPro" id="IPR050792">
    <property type="entry name" value="ADP-ribosylglycohydrolase"/>
</dbReference>
<evidence type="ECO:0000256" key="5">
    <source>
        <dbReference type="ARBA" id="ARBA00042398"/>
    </source>
</evidence>
<feature type="binding site" evidence="12">
    <location>
        <position position="272"/>
    </location>
    <ligand>
        <name>Mg(2+)</name>
        <dbReference type="ChEBI" id="CHEBI:18420"/>
        <label>1</label>
    </ligand>
</feature>
<dbReference type="GO" id="GO:0004649">
    <property type="term" value="F:poly(ADP-ribose) glycohydrolase activity"/>
    <property type="evidence" value="ECO:0007669"/>
    <property type="project" value="UniProtKB-EC"/>
</dbReference>
<comment type="similarity">
    <text evidence="1">Belongs to the ADP-ribosylglycohydrolase family.</text>
</comment>
<feature type="binding site" evidence="12">
    <location>
        <position position="275"/>
    </location>
    <ligand>
        <name>Mg(2+)</name>
        <dbReference type="ChEBI" id="CHEBI:18420"/>
        <label>1</label>
    </ligand>
</feature>
<keyword evidence="12" id="KW-0479">Metal-binding</keyword>
<dbReference type="Pfam" id="PF03747">
    <property type="entry name" value="ADP_ribosyl_GH"/>
    <property type="match status" value="1"/>
</dbReference>
<dbReference type="PANTHER" id="PTHR16222">
    <property type="entry name" value="ADP-RIBOSYLGLYCOHYDROLASE"/>
    <property type="match status" value="1"/>
</dbReference>
<evidence type="ECO:0000256" key="10">
    <source>
        <dbReference type="ARBA" id="ARBA00043193"/>
    </source>
</evidence>
<dbReference type="GO" id="GO:0046872">
    <property type="term" value="F:metal ion binding"/>
    <property type="evidence" value="ECO:0007669"/>
    <property type="project" value="UniProtKB-KW"/>
</dbReference>
<dbReference type="Proteomes" id="UP000095280">
    <property type="component" value="Unplaced"/>
</dbReference>
<evidence type="ECO:0000256" key="4">
    <source>
        <dbReference type="ARBA" id="ARBA00041057"/>
    </source>
</evidence>
<evidence type="ECO:0000256" key="11">
    <source>
        <dbReference type="ARBA" id="ARBA00049015"/>
    </source>
</evidence>
<reference evidence="14" key="1">
    <citation type="submission" date="2016-11" db="UniProtKB">
        <authorList>
            <consortium name="WormBaseParasite"/>
        </authorList>
    </citation>
    <scope>IDENTIFICATION</scope>
</reference>
<evidence type="ECO:0000256" key="6">
    <source>
        <dbReference type="ARBA" id="ARBA00042471"/>
    </source>
</evidence>
<dbReference type="GO" id="GO:0005634">
    <property type="term" value="C:nucleus"/>
    <property type="evidence" value="ECO:0007669"/>
    <property type="project" value="TreeGrafter"/>
</dbReference>
<dbReference type="InterPro" id="IPR005502">
    <property type="entry name" value="Ribosyl_crysJ1"/>
</dbReference>
<evidence type="ECO:0000256" key="3">
    <source>
        <dbReference type="ARBA" id="ARBA00022801"/>
    </source>
</evidence>
<accession>A0A1I8FBP4</accession>
<evidence type="ECO:0000256" key="1">
    <source>
        <dbReference type="ARBA" id="ARBA00010702"/>
    </source>
</evidence>
<protein>
    <recommendedName>
        <fullName evidence="4">ADP-ribosylhydrolase ARH3</fullName>
        <ecNumber evidence="2">3.2.1.143</ecNumber>
    </recommendedName>
    <alternativeName>
        <fullName evidence="5">ADP-ribose glycohydrolase ARH3</fullName>
    </alternativeName>
    <alternativeName>
        <fullName evidence="6">ADP-ribosylhydrolase 3</fullName>
    </alternativeName>
    <alternativeName>
        <fullName evidence="9">O-acetyl-ADP-ribose deacetylase ARH3</fullName>
    </alternativeName>
    <alternativeName>
        <fullName evidence="10">Poly(ADP-ribose) glycohydrolase ARH3</fullName>
    </alternativeName>
    <alternativeName>
        <fullName evidence="8">[Protein ADP-ribosylarginine] hydrolase-like protein 2</fullName>
    </alternativeName>
    <alternativeName>
        <fullName evidence="7">[Protein ADP-ribosylserine] hydrolase</fullName>
    </alternativeName>
</protein>
<evidence type="ECO:0000256" key="2">
    <source>
        <dbReference type="ARBA" id="ARBA00012255"/>
    </source>
</evidence>
<dbReference type="EC" id="3.2.1.143" evidence="2"/>
<dbReference type="Gene3D" id="1.10.4080.10">
    <property type="entry name" value="ADP-ribosylation/Crystallin J1"/>
    <property type="match status" value="1"/>
</dbReference>
<dbReference type="SUPFAM" id="SSF101478">
    <property type="entry name" value="ADP-ribosylglycohydrolase"/>
    <property type="match status" value="1"/>
</dbReference>
<keyword evidence="3" id="KW-0378">Hydrolase</keyword>
<dbReference type="GO" id="GO:0005739">
    <property type="term" value="C:mitochondrion"/>
    <property type="evidence" value="ECO:0007669"/>
    <property type="project" value="TreeGrafter"/>
</dbReference>
<organism evidence="13 14">
    <name type="scientific">Macrostomum lignano</name>
    <dbReference type="NCBI Taxonomy" id="282301"/>
    <lineage>
        <taxon>Eukaryota</taxon>
        <taxon>Metazoa</taxon>
        <taxon>Spiralia</taxon>
        <taxon>Lophotrochozoa</taxon>
        <taxon>Platyhelminthes</taxon>
        <taxon>Rhabditophora</taxon>
        <taxon>Macrostomorpha</taxon>
        <taxon>Macrostomida</taxon>
        <taxon>Macrostomidae</taxon>
        <taxon>Macrostomum</taxon>
    </lineage>
</organism>
<sequence>FRGCLLAALAGDCLGAQFEFLSSAVQLPHCLAGVRRQHARAAPLAAGVHRRHGADKGRLRVARRLPAVALNRRRWPRSLTTPTLRPPTVATARPLAASLKTFENANFADPFGPAAALFEGRAMATGGAMRAAPLGLIGAAAAAAPNAEEVHLATRVTHSNALALAGARLMAAAVRLALRFDGVDVDRLYDSLAAEAAAADTACGLHEGEASSYTSSMRQVKEFLGKHPASSAVDEEARANPSIDEALSIEQRQQQQQRLLDCLTFAVSLGGDTDTIASMAGAIVGAALGADALPASLMLACEASDAVDSLATRLH</sequence>